<keyword evidence="3" id="KW-1185">Reference proteome</keyword>
<sequence length="263" mass="27408">MRMKRTFLTRRTALAVLAVALGMGIMVGPTLAYYTDTTQANGSLPFSYSPETPPPPEEPEEPTPPPEEPEEPTPPPPPETEIREEIEGTNKVIRVENVGETAAVVRVRAFYGTANATVSFAGDGWGTRADGEEGWLYCAAVLEPGDVSEPLYINVEPVKNAAVDSFDIAIVQQCVAPDEAAEGEEPGSATFADGTVVLGELTRLAAQAAGDEAENPDAGDEADDPAARLSGGAAAAEVFEGLAPVAEQAADLLDTTAPAADRA</sequence>
<evidence type="ECO:0000256" key="1">
    <source>
        <dbReference type="SAM" id="MobiDB-lite"/>
    </source>
</evidence>
<name>A0ABS9WDS5_9ACTN</name>
<proteinExistence type="predicted"/>
<reference evidence="2" key="1">
    <citation type="submission" date="2021-11" db="EMBL/GenBank/DDBJ databases">
        <title>A Novel Adlercreutzia Species, isolated from a Allomyrina dichotoma larva feces.</title>
        <authorList>
            <person name="Suh M.K."/>
        </authorList>
    </citation>
    <scope>NUCLEOTIDE SEQUENCE</scope>
    <source>
        <strain evidence="2">JBNU-10</strain>
    </source>
</reference>
<organism evidence="2 3">
    <name type="scientific">Adlercreutzia faecimuris</name>
    <dbReference type="NCBI Taxonomy" id="2897341"/>
    <lineage>
        <taxon>Bacteria</taxon>
        <taxon>Bacillati</taxon>
        <taxon>Actinomycetota</taxon>
        <taxon>Coriobacteriia</taxon>
        <taxon>Eggerthellales</taxon>
        <taxon>Eggerthellaceae</taxon>
        <taxon>Adlercreutzia</taxon>
    </lineage>
</organism>
<feature type="compositionally biased region" description="Acidic residues" evidence="1">
    <location>
        <begin position="57"/>
        <end position="71"/>
    </location>
</feature>
<dbReference type="RefSeq" id="WP_242162768.1">
    <property type="nucleotide sequence ID" value="NZ_JAJMLW010000001.1"/>
</dbReference>
<comment type="caution">
    <text evidence="2">The sequence shown here is derived from an EMBL/GenBank/DDBJ whole genome shotgun (WGS) entry which is preliminary data.</text>
</comment>
<evidence type="ECO:0000313" key="2">
    <source>
        <dbReference type="EMBL" id="MCI2241013.1"/>
    </source>
</evidence>
<dbReference type="EMBL" id="JAJMLW010000001">
    <property type="protein sequence ID" value="MCI2241013.1"/>
    <property type="molecule type" value="Genomic_DNA"/>
</dbReference>
<dbReference type="Proteomes" id="UP001430755">
    <property type="component" value="Unassembled WGS sequence"/>
</dbReference>
<feature type="compositionally biased region" description="Acidic residues" evidence="1">
    <location>
        <begin position="211"/>
        <end position="224"/>
    </location>
</feature>
<feature type="region of interest" description="Disordered" evidence="1">
    <location>
        <begin position="42"/>
        <end position="82"/>
    </location>
</feature>
<protein>
    <submittedName>
        <fullName evidence="2">SipW-dependent-type signal peptide-containing protein</fullName>
    </submittedName>
</protein>
<gene>
    <name evidence="2" type="ORF">LPT13_01435</name>
</gene>
<evidence type="ECO:0000313" key="3">
    <source>
        <dbReference type="Proteomes" id="UP001430755"/>
    </source>
</evidence>
<dbReference type="NCBIfam" id="TIGR04088">
    <property type="entry name" value="cognate_SipW"/>
    <property type="match status" value="1"/>
</dbReference>
<accession>A0ABS9WDS5</accession>
<dbReference type="InterPro" id="IPR023833">
    <property type="entry name" value="Signal_pept_SipW-depend-type"/>
</dbReference>
<feature type="region of interest" description="Disordered" evidence="1">
    <location>
        <begin position="208"/>
        <end position="231"/>
    </location>
</feature>